<dbReference type="Pfam" id="PF14868">
    <property type="entry name" value="DUF4487"/>
    <property type="match status" value="1"/>
</dbReference>
<name>A0A6P8L4T5_BOMIM</name>
<dbReference type="RefSeq" id="XP_033176588.1">
    <property type="nucleotide sequence ID" value="XM_033320697.1"/>
</dbReference>
<dbReference type="SUPFAM" id="SSF48371">
    <property type="entry name" value="ARM repeat"/>
    <property type="match status" value="1"/>
</dbReference>
<reference evidence="2" key="1">
    <citation type="submission" date="2025-08" db="UniProtKB">
        <authorList>
            <consortium name="RefSeq"/>
        </authorList>
    </citation>
    <scope>IDENTIFICATION</scope>
</reference>
<evidence type="ECO:0000313" key="2">
    <source>
        <dbReference type="RefSeq" id="XP_033176588.1"/>
    </source>
</evidence>
<accession>A0A6P8L4T5</accession>
<dbReference type="Proteomes" id="UP000515180">
    <property type="component" value="Unplaced"/>
</dbReference>
<proteinExistence type="predicted"/>
<dbReference type="GeneID" id="100743344"/>
<dbReference type="AlphaFoldDB" id="A0A6P8L4T5"/>
<gene>
    <name evidence="2" type="primary">LOC100743344</name>
</gene>
<dbReference type="InterPro" id="IPR016024">
    <property type="entry name" value="ARM-type_fold"/>
</dbReference>
<evidence type="ECO:0000313" key="1">
    <source>
        <dbReference type="Proteomes" id="UP000515180"/>
    </source>
</evidence>
<organism evidence="1 2">
    <name type="scientific">Bombus impatiens</name>
    <name type="common">Bumblebee</name>
    <dbReference type="NCBI Taxonomy" id="132113"/>
    <lineage>
        <taxon>Eukaryota</taxon>
        <taxon>Metazoa</taxon>
        <taxon>Ecdysozoa</taxon>
        <taxon>Arthropoda</taxon>
        <taxon>Hexapoda</taxon>
        <taxon>Insecta</taxon>
        <taxon>Pterygota</taxon>
        <taxon>Neoptera</taxon>
        <taxon>Endopterygota</taxon>
        <taxon>Hymenoptera</taxon>
        <taxon>Apocrita</taxon>
        <taxon>Aculeata</taxon>
        <taxon>Apoidea</taxon>
        <taxon>Anthophila</taxon>
        <taxon>Apidae</taxon>
        <taxon>Bombus</taxon>
        <taxon>Pyrobombus</taxon>
    </lineage>
</organism>
<dbReference type="PANTHER" id="PTHR16071:SF2">
    <property type="entry name" value="FIGNL1-INTERACTING REGULATOR OF RECOMBINATION AND MITOSIS"/>
    <property type="match status" value="1"/>
</dbReference>
<sequence length="728" mass="82892">MASETSFTALLEDSFSDNDKSTEDYSSNLKDALENLTERYDTELLQQALQRSLSSCSDNLLAEKIFNEILPFAYYLLSEALKKIGETMNTNADGHTVEDTKRQLVVCRELLSVWENSMERVSKLCKTSATAFKCIVENVPLTIKLIFEHCRASKKLYGTLFEDVSEELTNLFRKAKTILTLFLATLENVIVFDTDTESETELLVKVIDSIGSFVTISRELDLKTFVETSKIFGKLAITNQHHVKRINAMNVTLQLTQFTKDVSSMLLFCQEEICVGQVKLPGVHDIGERSRSASIYEATIVPICGLISQIPADGFHAVELILLKHLLSNQLWSSLLSSDIWCFVGRIGSLELCAGHVKYLLNVYAVLMRRSNSLEIVMLENLIGRLYNLLPEEMKHTVITELDDLENPCWLAVARFLPPKTKAFLQNRLACVLNEIPRSFVELQRQPTVQNWNRITMLMSLIGKLNYTEEKNTIDILSQIWNSIASTIEIFEGKQLDVLSEFTSKLLSATQPEKIQDDTFFSILEAVLTSLLCLPPHVKAVASYYLRNSIDSFDNCGIKTVNALTELNCRLLEDENPWVRQEAFETFDYVAHMCPNEDLVTKMAAAVTRKSSLRDSLPAYLSGTIYYELQDFSDIRDYLQHIAKHSQNVYHVCNNYEDCQRDQKLAKLEIESIETFDKNSPLSQLDEHVSEICDELNDILKKSSDITNHVMRRLRLICMKILDLTESK</sequence>
<dbReference type="PANTHER" id="PTHR16071">
    <property type="entry name" value="CHROMOSOME 1 OPEN READING FRAME 112"/>
    <property type="match status" value="1"/>
</dbReference>
<keyword evidence="1" id="KW-1185">Reference proteome</keyword>
<dbReference type="InterPro" id="IPR027902">
    <property type="entry name" value="DUF4487"/>
</dbReference>
<protein>
    <submittedName>
        <fullName evidence="2">Uncharacterized protein LOC100743344 isoform X3</fullName>
    </submittedName>
</protein>